<dbReference type="AlphaFoldDB" id="A0A0G4NED0"/>
<dbReference type="PANTHER" id="PTHR45727:SF2">
    <property type="entry name" value="NPC INTRACELLULAR CHOLESTEROL TRANSPORTER 1"/>
    <property type="match status" value="1"/>
</dbReference>
<gene>
    <name evidence="3" type="ORF">BN1723_016413</name>
</gene>
<evidence type="ECO:0000313" key="4">
    <source>
        <dbReference type="Proteomes" id="UP000045706"/>
    </source>
</evidence>
<dbReference type="SUPFAM" id="SSF82866">
    <property type="entry name" value="Multidrug efflux transporter AcrB transmembrane domain"/>
    <property type="match status" value="1"/>
</dbReference>
<dbReference type="FunFam" id="1.20.1640.10:FF:000029">
    <property type="entry name" value="Putative Patched sphingolipid transporter"/>
    <property type="match status" value="1"/>
</dbReference>
<evidence type="ECO:0000313" key="3">
    <source>
        <dbReference type="EMBL" id="CRK44852.1"/>
    </source>
</evidence>
<accession>A0A0G4NED0</accession>
<dbReference type="Proteomes" id="UP000045706">
    <property type="component" value="Unassembled WGS sequence"/>
</dbReference>
<keyword evidence="2" id="KW-0472">Membrane</keyword>
<protein>
    <recommendedName>
        <fullName evidence="5">SSD domain-containing protein</fullName>
    </recommendedName>
</protein>
<organism evidence="3 4">
    <name type="scientific">Verticillium longisporum</name>
    <name type="common">Verticillium dahliae var. longisporum</name>
    <dbReference type="NCBI Taxonomy" id="100787"/>
    <lineage>
        <taxon>Eukaryota</taxon>
        <taxon>Fungi</taxon>
        <taxon>Dikarya</taxon>
        <taxon>Ascomycota</taxon>
        <taxon>Pezizomycotina</taxon>
        <taxon>Sordariomycetes</taxon>
        <taxon>Hypocreomycetidae</taxon>
        <taxon>Glomerellales</taxon>
        <taxon>Plectosphaerellaceae</taxon>
        <taxon>Verticillium</taxon>
    </lineage>
</organism>
<feature type="compositionally biased region" description="Low complexity" evidence="1">
    <location>
        <begin position="93"/>
        <end position="106"/>
    </location>
</feature>
<feature type="transmembrane region" description="Helical" evidence="2">
    <location>
        <begin position="412"/>
        <end position="433"/>
    </location>
</feature>
<evidence type="ECO:0000256" key="1">
    <source>
        <dbReference type="SAM" id="MobiDB-lite"/>
    </source>
</evidence>
<feature type="region of interest" description="Disordered" evidence="1">
    <location>
        <begin position="1"/>
        <end position="132"/>
    </location>
</feature>
<name>A0A0G4NED0_VERLO</name>
<evidence type="ECO:0000256" key="2">
    <source>
        <dbReference type="SAM" id="Phobius"/>
    </source>
</evidence>
<feature type="transmembrane region" description="Helical" evidence="2">
    <location>
        <begin position="340"/>
        <end position="360"/>
    </location>
</feature>
<dbReference type="GO" id="GO:0032934">
    <property type="term" value="F:sterol binding"/>
    <property type="evidence" value="ECO:0007669"/>
    <property type="project" value="TreeGrafter"/>
</dbReference>
<feature type="transmembrane region" description="Helical" evidence="2">
    <location>
        <begin position="366"/>
        <end position="391"/>
    </location>
</feature>
<feature type="compositionally biased region" description="Low complexity" evidence="1">
    <location>
        <begin position="65"/>
        <end position="84"/>
    </location>
</feature>
<dbReference type="PANTHER" id="PTHR45727">
    <property type="entry name" value="NPC INTRACELLULAR CHOLESTEROL TRANSPORTER 1"/>
    <property type="match status" value="1"/>
</dbReference>
<proteinExistence type="predicted"/>
<feature type="compositionally biased region" description="Low complexity" evidence="1">
    <location>
        <begin position="28"/>
        <end position="55"/>
    </location>
</feature>
<feature type="transmembrane region" description="Helical" evidence="2">
    <location>
        <begin position="307"/>
        <end position="333"/>
    </location>
</feature>
<sequence length="434" mass="46629">MSDVEGFEVVQHDEVPVQSSSPSPAPAPAAEEPVAEAPAKDAAAATVPVKKTATATGGVRRPVAPGTKPTTATTSTTRASGLTKPPTRPPVPSTIRRPTTASSTATHRSRPSVSASEDETKKPATSALRRTSHQQEICARFTTCEQTSLANLLEGERKRPEVSFIATPAASWVDDFFFWLNPDLGDQCCVENGKACFADRDPEWDITLHGMPEGDEFVYYLEKFLTSPTNADCPLGGQAAYSDAVVIDKKRETIAASHFRAMHTPLRSQDDFIHAMSAARRIASEIKKETGVEVFPYSLFYIFFDQYATIVSLAGKLLGSAVAIIFVITTILLGSPLTALVVTITVCMTVVDIIGAMAVFDVSLNAVSLVNLIICVGIGVEFCAHIARAFMFPSRTVMERAKNRFRGRDARAWTALVNVGASVFSGITVTKLLG</sequence>
<dbReference type="EMBL" id="CVQI01034373">
    <property type="protein sequence ID" value="CRK44852.1"/>
    <property type="molecule type" value="Genomic_DNA"/>
</dbReference>
<keyword evidence="2" id="KW-0812">Transmembrane</keyword>
<reference evidence="4" key="1">
    <citation type="submission" date="2015-05" db="EMBL/GenBank/DDBJ databases">
        <authorList>
            <person name="Fogelqvist Johan"/>
        </authorList>
    </citation>
    <scope>NUCLEOTIDE SEQUENCE [LARGE SCALE GENOMIC DNA]</scope>
</reference>
<keyword evidence="2" id="KW-1133">Transmembrane helix</keyword>
<evidence type="ECO:0008006" key="5">
    <source>
        <dbReference type="Google" id="ProtNLM"/>
    </source>
</evidence>
<feature type="non-terminal residue" evidence="3">
    <location>
        <position position="434"/>
    </location>
</feature>
<dbReference type="GO" id="GO:0016020">
    <property type="term" value="C:membrane"/>
    <property type="evidence" value="ECO:0007669"/>
    <property type="project" value="TreeGrafter"/>
</dbReference>
<dbReference type="Gene3D" id="1.20.1640.10">
    <property type="entry name" value="Multidrug efflux transporter AcrB transmembrane domain"/>
    <property type="match status" value="1"/>
</dbReference>
<dbReference type="GO" id="GO:0015918">
    <property type="term" value="P:sterol transport"/>
    <property type="evidence" value="ECO:0007669"/>
    <property type="project" value="TreeGrafter"/>
</dbReference>